<keyword evidence="8" id="KW-1185">Reference proteome</keyword>
<dbReference type="PANTHER" id="PTHR14369:SF0">
    <property type="entry name" value="SURFEIT LOCUS PROTEIN 6"/>
    <property type="match status" value="1"/>
</dbReference>
<comment type="subcellular location">
    <subcellularLocation>
        <location evidence="1">Nucleus</location>
    </subcellularLocation>
</comment>
<evidence type="ECO:0008006" key="9">
    <source>
        <dbReference type="Google" id="ProtNLM"/>
    </source>
</evidence>
<dbReference type="VEuPathDB" id="FungiDB:PV10_00071"/>
<evidence type="ECO:0000256" key="3">
    <source>
        <dbReference type="ARBA" id="ARBA00023242"/>
    </source>
</evidence>
<evidence type="ECO:0000256" key="2">
    <source>
        <dbReference type="ARBA" id="ARBA00005904"/>
    </source>
</evidence>
<dbReference type="OMA" id="ITSTQWQ"/>
<feature type="compositionally biased region" description="Polar residues" evidence="4">
    <location>
        <begin position="255"/>
        <end position="267"/>
    </location>
</feature>
<evidence type="ECO:0000259" key="5">
    <source>
        <dbReference type="Pfam" id="PF04935"/>
    </source>
</evidence>
<feature type="compositionally biased region" description="Basic and acidic residues" evidence="4">
    <location>
        <begin position="297"/>
        <end position="337"/>
    </location>
</feature>
<feature type="region of interest" description="Disordered" evidence="4">
    <location>
        <begin position="426"/>
        <end position="520"/>
    </location>
</feature>
<dbReference type="Pfam" id="PF15459">
    <property type="entry name" value="RRP14"/>
    <property type="match status" value="1"/>
</dbReference>
<dbReference type="OrthoDB" id="444809at2759"/>
<feature type="compositionally biased region" description="Basic and acidic residues" evidence="4">
    <location>
        <begin position="482"/>
        <end position="495"/>
    </location>
</feature>
<dbReference type="GO" id="GO:0003677">
    <property type="term" value="F:DNA binding"/>
    <property type="evidence" value="ECO:0007669"/>
    <property type="project" value="TreeGrafter"/>
</dbReference>
<dbReference type="GO" id="GO:0042273">
    <property type="term" value="P:ribosomal large subunit biogenesis"/>
    <property type="evidence" value="ECO:0007669"/>
    <property type="project" value="TreeGrafter"/>
</dbReference>
<feature type="compositionally biased region" description="Low complexity" evidence="4">
    <location>
        <begin position="230"/>
        <end position="248"/>
    </location>
</feature>
<organism evidence="7 8">
    <name type="scientific">Exophiala mesophila</name>
    <name type="common">Black yeast-like fungus</name>
    <dbReference type="NCBI Taxonomy" id="212818"/>
    <lineage>
        <taxon>Eukaryota</taxon>
        <taxon>Fungi</taxon>
        <taxon>Dikarya</taxon>
        <taxon>Ascomycota</taxon>
        <taxon>Pezizomycotina</taxon>
        <taxon>Eurotiomycetes</taxon>
        <taxon>Chaetothyriomycetidae</taxon>
        <taxon>Chaetothyriales</taxon>
        <taxon>Herpotrichiellaceae</taxon>
        <taxon>Exophiala</taxon>
    </lineage>
</organism>
<reference evidence="7 8" key="1">
    <citation type="submission" date="2015-01" db="EMBL/GenBank/DDBJ databases">
        <title>The Genome Sequence of Exophiala mesophila CBS40295.</title>
        <authorList>
            <consortium name="The Broad Institute Genomics Platform"/>
            <person name="Cuomo C."/>
            <person name="de Hoog S."/>
            <person name="Gorbushina A."/>
            <person name="Stielow B."/>
            <person name="Teixiera M."/>
            <person name="Abouelleil A."/>
            <person name="Chapman S.B."/>
            <person name="Priest M."/>
            <person name="Young S.K."/>
            <person name="Wortman J."/>
            <person name="Nusbaum C."/>
            <person name="Birren B."/>
        </authorList>
    </citation>
    <scope>NUCLEOTIDE SEQUENCE [LARGE SCALE GENOMIC DNA]</scope>
    <source>
        <strain evidence="7 8">CBS 40295</strain>
    </source>
</reference>
<feature type="compositionally biased region" description="Basic and acidic residues" evidence="4">
    <location>
        <begin position="42"/>
        <end position="81"/>
    </location>
</feature>
<dbReference type="InterPro" id="IPR007019">
    <property type="entry name" value="SURF6"/>
</dbReference>
<comment type="similarity">
    <text evidence="2">Belongs to the SURF6 family.</text>
</comment>
<feature type="compositionally biased region" description="Acidic residues" evidence="4">
    <location>
        <begin position="82"/>
        <end position="96"/>
    </location>
</feature>
<evidence type="ECO:0000256" key="1">
    <source>
        <dbReference type="ARBA" id="ARBA00004123"/>
    </source>
</evidence>
<feature type="compositionally biased region" description="Basic residues" evidence="4">
    <location>
        <begin position="140"/>
        <end position="160"/>
    </location>
</feature>
<dbReference type="GO" id="GO:0005730">
    <property type="term" value="C:nucleolus"/>
    <property type="evidence" value="ECO:0007669"/>
    <property type="project" value="TreeGrafter"/>
</dbReference>
<feature type="compositionally biased region" description="Polar residues" evidence="4">
    <location>
        <begin position="204"/>
        <end position="222"/>
    </location>
</feature>
<keyword evidence="3" id="KW-0539">Nucleus</keyword>
<name>A0A0D1X325_EXOME</name>
<protein>
    <recommendedName>
        <fullName evidence="9">Ribosomal RNA-processing protein 14/surfeit locus protein 6 C-terminal domain-containing protein</fullName>
    </recommendedName>
</protein>
<evidence type="ECO:0000313" key="7">
    <source>
        <dbReference type="EMBL" id="KIV96170.1"/>
    </source>
</evidence>
<gene>
    <name evidence="7" type="ORF">PV10_00071</name>
</gene>
<evidence type="ECO:0000259" key="6">
    <source>
        <dbReference type="Pfam" id="PF15459"/>
    </source>
</evidence>
<dbReference type="Pfam" id="PF04935">
    <property type="entry name" value="SURF6"/>
    <property type="match status" value="1"/>
</dbReference>
<sequence length="520" mass="58583">MPDDLEERLKNHSRSFDSLLSLIPAKLYYGEDVSDQWQRKKQTPEQRKAAKLAKLDPDNWKSAKDVMDERAAADLKRKRQDEEDEQSLDSDDEAASETELPKAIQDAENQKSKRRKIEATERNQDQNSAQPIETEEQRIQRKKEHAAAKKLRRQEKKAKASAKLERQQARKKAQDQQSPDNQSEPSKQKPDINLTAPVDLQLPSEDTSTGQQDAGSVTSNSDAEPPAVFSPPHESGTSSSSTSSLLPPATEETKPSSSAITNSNDDGQTPRERLQAAISQLRADRKADGPGARGPKSRQELLEQRRRKEEERKATKKEQKRREREEEARRQDEEIARRFSPGGSGSLLASPRSPVVDHTSNHNFSFGRVAFDDGSQLDPSLSNFLSDHRKKGPTDTTAALKNAQAKKSKLAGLDEAKRKEIQEKDMWLNAKRKAHGEHVRDDTSLLKKALKRQQGQKKKSEKEWAERTEGIQKAQFARQKKRTENLAKRKDDKQAGKGKKLKRPGFEGSFKGRTGGKKKS</sequence>
<dbReference type="Proteomes" id="UP000054302">
    <property type="component" value="Unassembled WGS sequence"/>
</dbReference>
<feature type="compositionally biased region" description="Low complexity" evidence="4">
    <location>
        <begin position="338"/>
        <end position="354"/>
    </location>
</feature>
<feature type="compositionally biased region" description="Basic and acidic residues" evidence="4">
    <location>
        <begin position="436"/>
        <end position="445"/>
    </location>
</feature>
<dbReference type="EMBL" id="KN847520">
    <property type="protein sequence ID" value="KIV96170.1"/>
    <property type="molecule type" value="Genomic_DNA"/>
</dbReference>
<dbReference type="InterPro" id="IPR029190">
    <property type="entry name" value="Rrp14/SURF6_C"/>
</dbReference>
<dbReference type="GeneID" id="27317916"/>
<dbReference type="GO" id="GO:0042274">
    <property type="term" value="P:ribosomal small subunit biogenesis"/>
    <property type="evidence" value="ECO:0007669"/>
    <property type="project" value="TreeGrafter"/>
</dbReference>
<feature type="compositionally biased region" description="Basic residues" evidence="4">
    <location>
        <begin position="448"/>
        <end position="457"/>
    </location>
</feature>
<dbReference type="STRING" id="212818.A0A0D1X325"/>
<accession>A0A0D1X325</accession>
<dbReference type="AlphaFoldDB" id="A0A0D1X325"/>
<feature type="compositionally biased region" description="Basic and acidic residues" evidence="4">
    <location>
        <begin position="162"/>
        <end position="174"/>
    </location>
</feature>
<dbReference type="InterPro" id="IPR029188">
    <property type="entry name" value="Rrp14_N"/>
</dbReference>
<evidence type="ECO:0000313" key="8">
    <source>
        <dbReference type="Proteomes" id="UP000054302"/>
    </source>
</evidence>
<dbReference type="GO" id="GO:0003723">
    <property type="term" value="F:RNA binding"/>
    <property type="evidence" value="ECO:0007669"/>
    <property type="project" value="TreeGrafter"/>
</dbReference>
<dbReference type="PANTHER" id="PTHR14369">
    <property type="entry name" value="SURFEIT LOCUS PROTEIN 6"/>
    <property type="match status" value="1"/>
</dbReference>
<evidence type="ECO:0000256" key="4">
    <source>
        <dbReference type="SAM" id="MobiDB-lite"/>
    </source>
</evidence>
<feature type="region of interest" description="Disordered" evidence="4">
    <location>
        <begin position="33"/>
        <end position="395"/>
    </location>
</feature>
<dbReference type="HOGENOM" id="CLU_018300_1_0_1"/>
<feature type="compositionally biased region" description="Basic and acidic residues" evidence="4">
    <location>
        <begin position="458"/>
        <end position="470"/>
    </location>
</feature>
<dbReference type="RefSeq" id="XP_016227744.1">
    <property type="nucleotide sequence ID" value="XM_016364095.1"/>
</dbReference>
<proteinExistence type="inferred from homology"/>
<feature type="domain" description="Ribosomal RNA-processing protein 14/surfeit locus protein 6 C-terminal" evidence="5">
    <location>
        <begin position="299"/>
        <end position="498"/>
    </location>
</feature>
<feature type="domain" description="Ribosomal RNA-processing protein 14 N-terminal" evidence="6">
    <location>
        <begin position="8"/>
        <end position="58"/>
    </location>
</feature>